<protein>
    <submittedName>
        <fullName evidence="2">ScyD/ScyE family protein</fullName>
    </submittedName>
</protein>
<gene>
    <name evidence="2" type="ORF">EFL26_04980</name>
</gene>
<reference evidence="2 3" key="1">
    <citation type="submission" date="2018-11" db="EMBL/GenBank/DDBJ databases">
        <authorList>
            <person name="Li F."/>
        </authorList>
    </citation>
    <scope>NUCLEOTIDE SEQUENCE [LARGE SCALE GENOMIC DNA]</scope>
    <source>
        <strain evidence="2 3">Gsoil 818</strain>
    </source>
</reference>
<sequence length="377" mass="39625">MSSSRTKALVALGGAFALVAAALMPAQAGTAVRQSADRSGQSSRLVTVTSDLTGPRGLAVISKRKAVVGQADGTISRVVKHPGMPATVTTLTHVPATFIAPAVARGRHHLIWILTAGGDPGTGAATLYKWKPGFTAPKVVADIGAFQQTDHDPFNLADDPGESDPYGVVALGRGALVADAAGNDLLKVNRHGRVQRVAALKPRTVAVPPGLPATDPESGQPIPPAGTMIPSEAVATSVTVGSDGFWYVGELRGFPATPGTSEVWRIKPGTRNAVCDPVHPNRGPCKRYLDGMTSIEDLAPAPHGRLYILELSKMSWLKMELGIAGSDVGGLFKVRRHHVIREMAKNKLTQPGGVDRRMDALFVTGPVFGPGKLFQFR</sequence>
<dbReference type="RefSeq" id="WP_123221800.1">
    <property type="nucleotide sequence ID" value="NZ_RJSF01000009.1"/>
</dbReference>
<organism evidence="2 3">
    <name type="scientific">Nocardioides pocheonensis</name>
    <dbReference type="NCBI Taxonomy" id="661485"/>
    <lineage>
        <taxon>Bacteria</taxon>
        <taxon>Bacillati</taxon>
        <taxon>Actinomycetota</taxon>
        <taxon>Actinomycetes</taxon>
        <taxon>Propionibacteriales</taxon>
        <taxon>Nocardioidaceae</taxon>
        <taxon>Nocardioides</taxon>
    </lineage>
</organism>
<dbReference type="EMBL" id="RJSF01000009">
    <property type="protein sequence ID" value="RNM16304.1"/>
    <property type="molecule type" value="Genomic_DNA"/>
</dbReference>
<name>A0A3N0GV21_9ACTN</name>
<dbReference type="InterPro" id="IPR048031">
    <property type="entry name" value="ScyD/ScyE-like"/>
</dbReference>
<accession>A0A3N0GV21</accession>
<comment type="caution">
    <text evidence="2">The sequence shown here is derived from an EMBL/GenBank/DDBJ whole genome shotgun (WGS) entry which is preliminary data.</text>
</comment>
<dbReference type="AlphaFoldDB" id="A0A3N0GV21"/>
<dbReference type="SUPFAM" id="SSF63825">
    <property type="entry name" value="YWTD domain"/>
    <property type="match status" value="1"/>
</dbReference>
<proteinExistence type="predicted"/>
<feature type="chain" id="PRO_5018104014" evidence="1">
    <location>
        <begin position="29"/>
        <end position="377"/>
    </location>
</feature>
<keyword evidence="1" id="KW-0732">Signal</keyword>
<keyword evidence="3" id="KW-1185">Reference proteome</keyword>
<evidence type="ECO:0000256" key="1">
    <source>
        <dbReference type="SAM" id="SignalP"/>
    </source>
</evidence>
<dbReference type="NCBIfam" id="NF033206">
    <property type="entry name" value="ScyE_fam"/>
    <property type="match status" value="1"/>
</dbReference>
<dbReference type="OrthoDB" id="928769at2"/>
<evidence type="ECO:0000313" key="3">
    <source>
        <dbReference type="Proteomes" id="UP000279994"/>
    </source>
</evidence>
<evidence type="ECO:0000313" key="2">
    <source>
        <dbReference type="EMBL" id="RNM16304.1"/>
    </source>
</evidence>
<feature type="signal peptide" evidence="1">
    <location>
        <begin position="1"/>
        <end position="28"/>
    </location>
</feature>
<dbReference type="Proteomes" id="UP000279994">
    <property type="component" value="Unassembled WGS sequence"/>
</dbReference>